<evidence type="ECO:0000313" key="3">
    <source>
        <dbReference type="EMBL" id="XBV23997.1"/>
    </source>
</evidence>
<evidence type="ECO:0000256" key="1">
    <source>
        <dbReference type="SAM" id="MobiDB-lite"/>
    </source>
</evidence>
<keyword evidence="2" id="KW-1133">Transmembrane helix</keyword>
<dbReference type="EMBL" id="CP158165">
    <property type="protein sequence ID" value="XBV23997.1"/>
    <property type="molecule type" value="Genomic_DNA"/>
</dbReference>
<dbReference type="AlphaFoldDB" id="A0AAU7TAX3"/>
<feature type="compositionally biased region" description="Low complexity" evidence="1">
    <location>
        <begin position="23"/>
        <end position="34"/>
    </location>
</feature>
<organism evidence="3">
    <name type="scientific">Kribbella sp. HUAS MG21</name>
    <dbReference type="NCBI Taxonomy" id="3160966"/>
    <lineage>
        <taxon>Bacteria</taxon>
        <taxon>Bacillati</taxon>
        <taxon>Actinomycetota</taxon>
        <taxon>Actinomycetes</taxon>
        <taxon>Propionibacteriales</taxon>
        <taxon>Kribbellaceae</taxon>
        <taxon>Kribbella</taxon>
    </lineage>
</organism>
<feature type="transmembrane region" description="Helical" evidence="2">
    <location>
        <begin position="80"/>
        <end position="101"/>
    </location>
</feature>
<feature type="region of interest" description="Disordered" evidence="1">
    <location>
        <begin position="1"/>
        <end position="74"/>
    </location>
</feature>
<dbReference type="RefSeq" id="WP_350276823.1">
    <property type="nucleotide sequence ID" value="NZ_CP158165.1"/>
</dbReference>
<sequence>MSQQYGPPPGPPPAPAPGGWGTGQQAPHAPHGPQGPQGGPGGAGGGVPGGRGPGGGGPGGGWGPGPMRPSHPPKPNRTPWIIMAAAIVAVLLVAVGVVLLVNGKDDTPVAGGDGPQTPEPIGTMYTPSPTPTPDDAKGPNDVGVEVGYGIWFTPSKGWLPDWDKTKAGKNYILQQFNARGLIDGYYWVRQTELYDAKGFAEHLVDVESNGMEGVRIGQGTVCRPANPKIKACYALTYTGIWVAKNGTRIPFQGFVTAYQDQFDRVTATDAGLEVRVYARRVNELIYMNNSVIKSF</sequence>
<accession>A0AAU7TAX3</accession>
<keyword evidence="2" id="KW-0472">Membrane</keyword>
<evidence type="ECO:0000256" key="2">
    <source>
        <dbReference type="SAM" id="Phobius"/>
    </source>
</evidence>
<name>A0AAU7TAX3_9ACTN</name>
<keyword evidence="2" id="KW-0812">Transmembrane</keyword>
<feature type="compositionally biased region" description="Gly residues" evidence="1">
    <location>
        <begin position="35"/>
        <end position="64"/>
    </location>
</feature>
<gene>
    <name evidence="3" type="ORF">ABN611_36225</name>
</gene>
<reference evidence="3" key="1">
    <citation type="submission" date="2024-06" db="EMBL/GenBank/DDBJ databases">
        <title>Kribbella sp. strain HUAS MG21 genome sequences.</title>
        <authorList>
            <person name="Mo P."/>
        </authorList>
    </citation>
    <scope>NUCLEOTIDE SEQUENCE</scope>
    <source>
        <strain evidence="3">HUAS MG21</strain>
    </source>
</reference>
<protein>
    <submittedName>
        <fullName evidence="3">Uncharacterized protein</fullName>
    </submittedName>
</protein>
<proteinExistence type="predicted"/>
<feature type="compositionally biased region" description="Pro residues" evidence="1">
    <location>
        <begin position="1"/>
        <end position="16"/>
    </location>
</feature>